<evidence type="ECO:0000256" key="1">
    <source>
        <dbReference type="ARBA" id="ARBA00022723"/>
    </source>
</evidence>
<evidence type="ECO:0000256" key="3">
    <source>
        <dbReference type="SAM" id="MobiDB-lite"/>
    </source>
</evidence>
<name>A0ABS7C0M1_9BACL</name>
<dbReference type="SUPFAM" id="SSF88713">
    <property type="entry name" value="Glycoside hydrolase/deacetylase"/>
    <property type="match status" value="1"/>
</dbReference>
<comment type="caution">
    <text evidence="5">The sequence shown here is derived from an EMBL/GenBank/DDBJ whole genome shotgun (WGS) entry which is preliminary data.</text>
</comment>
<protein>
    <submittedName>
        <fullName evidence="5">Polysaccharide deacetylase family protein</fullName>
    </submittedName>
</protein>
<evidence type="ECO:0000256" key="2">
    <source>
        <dbReference type="ARBA" id="ARBA00022801"/>
    </source>
</evidence>
<keyword evidence="2" id="KW-0378">Hydrolase</keyword>
<accession>A0ABS7C0M1</accession>
<feature type="domain" description="NodB homology" evidence="4">
    <location>
        <begin position="113"/>
        <end position="294"/>
    </location>
</feature>
<evidence type="ECO:0000313" key="5">
    <source>
        <dbReference type="EMBL" id="MBW7454435.1"/>
    </source>
</evidence>
<sequence>MLKLSLGFLLLSGCAAQPHNNEAGNQTIAPAPNTAPSNKDAPASEGPAQPAAEPADPQSDQTAGTEPAVSSGSEDNSTGTAAQKPEDAPVKEKLYKMSKAYRFEPISKETADKVVLLTFDDGPKEDKMISGLLDTLDKHKAKAIFFVNGYRVKKHPELLKKIADRGQTIGNHSWDHIDLKKESVAAIEKQVGDVQNIVKETLGFEPVFFRPPFGSGGDKVRSIVNKKGMLYTTWSNGSLDWDTKSTKEQPDLVIKNVLEQLHPGANILMHELPWTVEALDTLLTRLEEKGYGFIDPQTIDLGLDQTSK</sequence>
<keyword evidence="6" id="KW-1185">Reference proteome</keyword>
<dbReference type="InterPro" id="IPR002509">
    <property type="entry name" value="NODB_dom"/>
</dbReference>
<keyword evidence="1" id="KW-0479">Metal-binding</keyword>
<dbReference type="Proteomes" id="UP001519887">
    <property type="component" value="Unassembled WGS sequence"/>
</dbReference>
<organism evidence="5 6">
    <name type="scientific">Paenibacillus sepulcri</name>
    <dbReference type="NCBI Taxonomy" id="359917"/>
    <lineage>
        <taxon>Bacteria</taxon>
        <taxon>Bacillati</taxon>
        <taxon>Bacillota</taxon>
        <taxon>Bacilli</taxon>
        <taxon>Bacillales</taxon>
        <taxon>Paenibacillaceae</taxon>
        <taxon>Paenibacillus</taxon>
    </lineage>
</organism>
<dbReference type="InterPro" id="IPR050248">
    <property type="entry name" value="Polysacc_deacetylase_ArnD"/>
</dbReference>
<evidence type="ECO:0000259" key="4">
    <source>
        <dbReference type="PROSITE" id="PS51677"/>
    </source>
</evidence>
<dbReference type="PROSITE" id="PS51677">
    <property type="entry name" value="NODB"/>
    <property type="match status" value="1"/>
</dbReference>
<dbReference type="Gene3D" id="3.20.20.370">
    <property type="entry name" value="Glycoside hydrolase/deacetylase"/>
    <property type="match status" value="1"/>
</dbReference>
<proteinExistence type="predicted"/>
<reference evidence="5 6" key="1">
    <citation type="submission" date="2021-07" db="EMBL/GenBank/DDBJ databases">
        <title>Paenibacillus radiodurans sp. nov., isolated from the southeastern edge of Tengger Desert.</title>
        <authorList>
            <person name="Zhang G."/>
        </authorList>
    </citation>
    <scope>NUCLEOTIDE SEQUENCE [LARGE SCALE GENOMIC DNA]</scope>
    <source>
        <strain evidence="5 6">CCM 7311</strain>
    </source>
</reference>
<dbReference type="Pfam" id="PF01522">
    <property type="entry name" value="Polysacc_deac_1"/>
    <property type="match status" value="1"/>
</dbReference>
<gene>
    <name evidence="5" type="ORF">K0U00_10370</name>
</gene>
<dbReference type="InterPro" id="IPR011330">
    <property type="entry name" value="Glyco_hydro/deAcase_b/a-brl"/>
</dbReference>
<dbReference type="EMBL" id="JAHZIK010000200">
    <property type="protein sequence ID" value="MBW7454435.1"/>
    <property type="molecule type" value="Genomic_DNA"/>
</dbReference>
<dbReference type="PANTHER" id="PTHR10587">
    <property type="entry name" value="GLYCOSYL TRANSFERASE-RELATED"/>
    <property type="match status" value="1"/>
</dbReference>
<dbReference type="CDD" id="cd10917">
    <property type="entry name" value="CE4_NodB_like_6s_7s"/>
    <property type="match status" value="1"/>
</dbReference>
<feature type="region of interest" description="Disordered" evidence="3">
    <location>
        <begin position="21"/>
        <end position="91"/>
    </location>
</feature>
<feature type="compositionally biased region" description="Polar residues" evidence="3">
    <location>
        <begin position="61"/>
        <end position="81"/>
    </location>
</feature>
<evidence type="ECO:0000313" key="6">
    <source>
        <dbReference type="Proteomes" id="UP001519887"/>
    </source>
</evidence>
<dbReference type="PANTHER" id="PTHR10587:SF133">
    <property type="entry name" value="CHITIN DEACETYLASE 1-RELATED"/>
    <property type="match status" value="1"/>
</dbReference>
<feature type="compositionally biased region" description="Low complexity" evidence="3">
    <location>
        <begin position="41"/>
        <end position="60"/>
    </location>
</feature>